<keyword evidence="1" id="KW-0472">Membrane</keyword>
<dbReference type="Pfam" id="PF13194">
    <property type="entry name" value="DUF4010"/>
    <property type="match status" value="1"/>
</dbReference>
<dbReference type="EMBL" id="JBBUTG010000002">
    <property type="protein sequence ID" value="MEK8030040.1"/>
    <property type="molecule type" value="Genomic_DNA"/>
</dbReference>
<feature type="transmembrane region" description="Helical" evidence="1">
    <location>
        <begin position="115"/>
        <end position="133"/>
    </location>
</feature>
<keyword evidence="1" id="KW-0812">Transmembrane</keyword>
<dbReference type="RefSeq" id="WP_341424396.1">
    <property type="nucleotide sequence ID" value="NZ_JBBUTG010000002.1"/>
</dbReference>
<feature type="transmembrane region" description="Helical" evidence="1">
    <location>
        <begin position="237"/>
        <end position="260"/>
    </location>
</feature>
<dbReference type="InterPro" id="IPR049177">
    <property type="entry name" value="MgtC_SapB_SrpB_YhiD_N"/>
</dbReference>
<comment type="caution">
    <text evidence="4">The sequence shown here is derived from an EMBL/GenBank/DDBJ whole genome shotgun (WGS) entry which is preliminary data.</text>
</comment>
<reference evidence="4 5" key="1">
    <citation type="submission" date="2024-04" db="EMBL/GenBank/DDBJ databases">
        <title>Novel species of the genus Ideonella isolated from streams.</title>
        <authorList>
            <person name="Lu H."/>
        </authorList>
    </citation>
    <scope>NUCLEOTIDE SEQUENCE [LARGE SCALE GENOMIC DNA]</scope>
    <source>
        <strain evidence="4 5">DXS29W</strain>
    </source>
</reference>
<accession>A0ABU9BJ95</accession>
<dbReference type="PANTHER" id="PTHR39084:SF1">
    <property type="entry name" value="DUF4010 DOMAIN-CONTAINING PROTEIN"/>
    <property type="match status" value="1"/>
</dbReference>
<sequence>MSEPLSQVAVGLAAALGVGWLIGLEQGWRTRDQPDGSRVAGLRTFSLIGLFGGVLASLPQAAWALPAGLLAIGVVMAVGYRESTRQGPSLSATTAVTGLLTSALGALAASGHAVVALSAAVVVALLLDYKATLHGWLRLVELREWRAALQFLVLSVVVLPWLPDTGMGPNASLNPYRLWWAVVLLAGMSFGSHVVMRLSGPERGMLWTGVLGGVTSSTTVTLTLARRAALDRASVPVAAAGALAAGGVMFVRIGLIVAVMQPSLLRLLALPLAGGAVVMFALCGWHWHQREQAAPAVAGAQADATVAVDEAAIKPFDLGTVLSFGALLAVVTVMVDACKAWFGDSGLYGAVAASGLVDVDAIVVSLARRVADESLVASVAARGIALACLTNVLTKVGLAYGWGGHAFGRRVTLGWVAATLVGAGLLLAAGA</sequence>
<evidence type="ECO:0000313" key="5">
    <source>
        <dbReference type="Proteomes" id="UP001371218"/>
    </source>
</evidence>
<feature type="domain" description="DUF4010" evidence="3">
    <location>
        <begin position="183"/>
        <end position="402"/>
    </location>
</feature>
<feature type="transmembrane region" description="Helical" evidence="1">
    <location>
        <begin position="347"/>
        <end position="367"/>
    </location>
</feature>
<organism evidence="4 5">
    <name type="scientific">Ideonella lacteola</name>
    <dbReference type="NCBI Taxonomy" id="2984193"/>
    <lineage>
        <taxon>Bacteria</taxon>
        <taxon>Pseudomonadati</taxon>
        <taxon>Pseudomonadota</taxon>
        <taxon>Betaproteobacteria</taxon>
        <taxon>Burkholderiales</taxon>
        <taxon>Sphaerotilaceae</taxon>
        <taxon>Ideonella</taxon>
    </lineage>
</organism>
<feature type="transmembrane region" description="Helical" evidence="1">
    <location>
        <begin position="379"/>
        <end position="400"/>
    </location>
</feature>
<evidence type="ECO:0000313" key="4">
    <source>
        <dbReference type="EMBL" id="MEK8030040.1"/>
    </source>
</evidence>
<feature type="domain" description="MgtC/SapB/SrpB/YhiD N-terminal" evidence="2">
    <location>
        <begin position="12"/>
        <end position="135"/>
    </location>
</feature>
<feature type="transmembrane region" description="Helical" evidence="1">
    <location>
        <begin position="318"/>
        <end position="335"/>
    </location>
</feature>
<evidence type="ECO:0000259" key="3">
    <source>
        <dbReference type="Pfam" id="PF13194"/>
    </source>
</evidence>
<dbReference type="Pfam" id="PF02308">
    <property type="entry name" value="MgtC"/>
    <property type="match status" value="1"/>
</dbReference>
<proteinExistence type="predicted"/>
<feature type="transmembrane region" description="Helical" evidence="1">
    <location>
        <begin position="267"/>
        <end position="287"/>
    </location>
</feature>
<dbReference type="InterPro" id="IPR025105">
    <property type="entry name" value="DUF4010"/>
</dbReference>
<keyword evidence="5" id="KW-1185">Reference proteome</keyword>
<dbReference type="PANTHER" id="PTHR39084">
    <property type="entry name" value="MEMBRANE PROTEIN-RELATED"/>
    <property type="match status" value="1"/>
</dbReference>
<evidence type="ECO:0000259" key="2">
    <source>
        <dbReference type="Pfam" id="PF02308"/>
    </source>
</evidence>
<feature type="transmembrane region" description="Helical" evidence="1">
    <location>
        <begin position="145"/>
        <end position="163"/>
    </location>
</feature>
<name>A0ABU9BJ95_9BURK</name>
<feature type="transmembrane region" description="Helical" evidence="1">
    <location>
        <begin position="6"/>
        <end position="24"/>
    </location>
</feature>
<gene>
    <name evidence="4" type="ORF">AACH06_04330</name>
</gene>
<dbReference type="Proteomes" id="UP001371218">
    <property type="component" value="Unassembled WGS sequence"/>
</dbReference>
<keyword evidence="1" id="KW-1133">Transmembrane helix</keyword>
<feature type="transmembrane region" description="Helical" evidence="1">
    <location>
        <begin position="178"/>
        <end position="198"/>
    </location>
</feature>
<evidence type="ECO:0000256" key="1">
    <source>
        <dbReference type="SAM" id="Phobius"/>
    </source>
</evidence>
<protein>
    <submittedName>
        <fullName evidence="4">DUF4010 domain-containing protein</fullName>
    </submittedName>
</protein>
<feature type="transmembrane region" description="Helical" evidence="1">
    <location>
        <begin position="412"/>
        <end position="430"/>
    </location>
</feature>